<keyword evidence="1" id="KW-0406">Ion transport</keyword>
<feature type="transmembrane region" description="Helical" evidence="2">
    <location>
        <begin position="37"/>
        <end position="62"/>
    </location>
</feature>
<dbReference type="Proteomes" id="UP001293593">
    <property type="component" value="Unassembled WGS sequence"/>
</dbReference>
<gene>
    <name evidence="3" type="ORF">QN277_022101</name>
</gene>
<name>A0AAE1JE92_9FABA</name>
<keyword evidence="2" id="KW-0472">Membrane</keyword>
<keyword evidence="1" id="KW-0407">Ion channel</keyword>
<comment type="caution">
    <text evidence="3">The sequence shown here is derived from an EMBL/GenBank/DDBJ whole genome shotgun (WGS) entry which is preliminary data.</text>
</comment>
<protein>
    <recommendedName>
        <fullName evidence="5">Ion transport domain-containing protein</fullName>
    </recommendedName>
</protein>
<dbReference type="PANTHER" id="PTHR45651:SF29">
    <property type="entry name" value="CYCLIC NUCLEOTIDE-GATED ION CHANNEL-LIKE PROTEIN"/>
    <property type="match status" value="1"/>
</dbReference>
<sequence length="161" mass="18596">MECAKYMVLVQYVPRIVRLYPFFNEVTRTAGILTEKLWIAAAYNLLLYMLASHVVGSVWYILSVESEIRCWSQGLKNANISETTYMSCGHQNSTVLSLLNSSCPLKNPDDIDDPSVFNFGIYIDALRSRVVQSTTHFPRKIFYCLWWGLRNVRLVKIHTHI</sequence>
<accession>A0AAE1JE92</accession>
<keyword evidence="1" id="KW-0813">Transport</keyword>
<dbReference type="PANTHER" id="PTHR45651">
    <property type="entry name" value="CYCLIC NUCLEOTIDE-GATED ION CHANNEL 15-RELATED-RELATED"/>
    <property type="match status" value="1"/>
</dbReference>
<dbReference type="GO" id="GO:0034220">
    <property type="term" value="P:monoatomic ion transmembrane transport"/>
    <property type="evidence" value="ECO:0007669"/>
    <property type="project" value="UniProtKB-KW"/>
</dbReference>
<proteinExistence type="predicted"/>
<dbReference type="EMBL" id="JAWXYG010000006">
    <property type="protein sequence ID" value="KAK4268872.1"/>
    <property type="molecule type" value="Genomic_DNA"/>
</dbReference>
<dbReference type="AlphaFoldDB" id="A0AAE1JE92"/>
<keyword evidence="4" id="KW-1185">Reference proteome</keyword>
<evidence type="ECO:0000313" key="3">
    <source>
        <dbReference type="EMBL" id="KAK4268872.1"/>
    </source>
</evidence>
<reference evidence="3" key="1">
    <citation type="submission" date="2023-10" db="EMBL/GenBank/DDBJ databases">
        <title>Chromosome-level genome of the transformable northern wattle, Acacia crassicarpa.</title>
        <authorList>
            <person name="Massaro I."/>
            <person name="Sinha N.R."/>
            <person name="Poethig S."/>
            <person name="Leichty A.R."/>
        </authorList>
    </citation>
    <scope>NUCLEOTIDE SEQUENCE</scope>
    <source>
        <strain evidence="3">Acra3RX</strain>
        <tissue evidence="3">Leaf</tissue>
    </source>
</reference>
<organism evidence="3 4">
    <name type="scientific">Acacia crassicarpa</name>
    <name type="common">northern wattle</name>
    <dbReference type="NCBI Taxonomy" id="499986"/>
    <lineage>
        <taxon>Eukaryota</taxon>
        <taxon>Viridiplantae</taxon>
        <taxon>Streptophyta</taxon>
        <taxon>Embryophyta</taxon>
        <taxon>Tracheophyta</taxon>
        <taxon>Spermatophyta</taxon>
        <taxon>Magnoliopsida</taxon>
        <taxon>eudicotyledons</taxon>
        <taxon>Gunneridae</taxon>
        <taxon>Pentapetalae</taxon>
        <taxon>rosids</taxon>
        <taxon>fabids</taxon>
        <taxon>Fabales</taxon>
        <taxon>Fabaceae</taxon>
        <taxon>Caesalpinioideae</taxon>
        <taxon>mimosoid clade</taxon>
        <taxon>Acacieae</taxon>
        <taxon>Acacia</taxon>
    </lineage>
</organism>
<evidence type="ECO:0000256" key="1">
    <source>
        <dbReference type="ARBA" id="ARBA00023303"/>
    </source>
</evidence>
<keyword evidence="2" id="KW-0812">Transmembrane</keyword>
<dbReference type="SUPFAM" id="SSF81324">
    <property type="entry name" value="Voltage-gated potassium channels"/>
    <property type="match status" value="1"/>
</dbReference>
<evidence type="ECO:0000313" key="4">
    <source>
        <dbReference type="Proteomes" id="UP001293593"/>
    </source>
</evidence>
<keyword evidence="2" id="KW-1133">Transmembrane helix</keyword>
<dbReference type="GO" id="GO:0016020">
    <property type="term" value="C:membrane"/>
    <property type="evidence" value="ECO:0007669"/>
    <property type="project" value="UniProtKB-SubCell"/>
</dbReference>
<evidence type="ECO:0008006" key="5">
    <source>
        <dbReference type="Google" id="ProtNLM"/>
    </source>
</evidence>
<evidence type="ECO:0000256" key="2">
    <source>
        <dbReference type="SAM" id="Phobius"/>
    </source>
</evidence>